<dbReference type="SUPFAM" id="SSF81606">
    <property type="entry name" value="PP2C-like"/>
    <property type="match status" value="1"/>
</dbReference>
<feature type="compositionally biased region" description="Low complexity" evidence="1">
    <location>
        <begin position="133"/>
        <end position="143"/>
    </location>
</feature>
<evidence type="ECO:0000313" key="3">
    <source>
        <dbReference type="EMBL" id="KAJ1912657.1"/>
    </source>
</evidence>
<accession>A0A9W8DKY0</accession>
<organism evidence="3 4">
    <name type="scientific">Tieghemiomyces parasiticus</name>
    <dbReference type="NCBI Taxonomy" id="78921"/>
    <lineage>
        <taxon>Eukaryota</taxon>
        <taxon>Fungi</taxon>
        <taxon>Fungi incertae sedis</taxon>
        <taxon>Zoopagomycota</taxon>
        <taxon>Kickxellomycotina</taxon>
        <taxon>Dimargaritomycetes</taxon>
        <taxon>Dimargaritales</taxon>
        <taxon>Dimargaritaceae</taxon>
        <taxon>Tieghemiomyces</taxon>
    </lineage>
</organism>
<protein>
    <recommendedName>
        <fullName evidence="2">PPM-type phosphatase domain-containing protein</fullName>
    </recommendedName>
</protein>
<name>A0A9W8DKY0_9FUNG</name>
<dbReference type="CDD" id="cd00143">
    <property type="entry name" value="PP2Cc"/>
    <property type="match status" value="1"/>
</dbReference>
<comment type="caution">
    <text evidence="3">The sequence shown here is derived from an EMBL/GenBank/DDBJ whole genome shotgun (WGS) entry which is preliminary data.</text>
</comment>
<dbReference type="AlphaFoldDB" id="A0A9W8DKY0"/>
<dbReference type="OrthoDB" id="10264738at2759"/>
<dbReference type="GO" id="GO:0004722">
    <property type="term" value="F:protein serine/threonine phosphatase activity"/>
    <property type="evidence" value="ECO:0007669"/>
    <property type="project" value="InterPro"/>
</dbReference>
<dbReference type="PROSITE" id="PS51746">
    <property type="entry name" value="PPM_2"/>
    <property type="match status" value="1"/>
</dbReference>
<evidence type="ECO:0000256" key="1">
    <source>
        <dbReference type="SAM" id="MobiDB-lite"/>
    </source>
</evidence>
<dbReference type="InterPro" id="IPR015655">
    <property type="entry name" value="PP2C"/>
</dbReference>
<gene>
    <name evidence="3" type="ORF">IWQ60_009564</name>
</gene>
<dbReference type="EMBL" id="JANBPT010000813">
    <property type="protein sequence ID" value="KAJ1912657.1"/>
    <property type="molecule type" value="Genomic_DNA"/>
</dbReference>
<feature type="domain" description="PPM-type phosphatase" evidence="2">
    <location>
        <begin position="4"/>
        <end position="296"/>
    </location>
</feature>
<sequence>MKVRYGTSTARGRRPTQQDEALVVSHVADHADWYLFVVLDGHGQYGHKVSQFAKSRLPKIIHQFAPRIETDTAAVLTAAFAELNEEITENVDCFDPYLSGTTVTAALFLGDVIHIANVGDSRIIHGQGPPPTSTTDNPDTMPPAAGWQIKQLTRDHTCSDPEEQERVVSKGARVERMREGDHYEGPLRIFKGTLPYPGLVVTRALGDTSARKLGVIGVPELTTLHPKPGQHCLVLATDGVWDGLTNEDVVGLVTPHFSVDSNEAATTASHDLTDASLKALDRIRVDDNTTNVCVFFTCP</sequence>
<feature type="region of interest" description="Disordered" evidence="1">
    <location>
        <begin position="124"/>
        <end position="143"/>
    </location>
</feature>
<dbReference type="InterPro" id="IPR001932">
    <property type="entry name" value="PPM-type_phosphatase-like_dom"/>
</dbReference>
<proteinExistence type="predicted"/>
<dbReference type="Pfam" id="PF00481">
    <property type="entry name" value="PP2C"/>
    <property type="match status" value="1"/>
</dbReference>
<reference evidence="3" key="1">
    <citation type="submission" date="2022-07" db="EMBL/GenBank/DDBJ databases">
        <title>Phylogenomic reconstructions and comparative analyses of Kickxellomycotina fungi.</title>
        <authorList>
            <person name="Reynolds N.K."/>
            <person name="Stajich J.E."/>
            <person name="Barry K."/>
            <person name="Grigoriev I.V."/>
            <person name="Crous P."/>
            <person name="Smith M.E."/>
        </authorList>
    </citation>
    <scope>NUCLEOTIDE SEQUENCE</scope>
    <source>
        <strain evidence="3">RSA 861</strain>
    </source>
</reference>
<dbReference type="Proteomes" id="UP001150569">
    <property type="component" value="Unassembled WGS sequence"/>
</dbReference>
<evidence type="ECO:0000259" key="2">
    <source>
        <dbReference type="PROSITE" id="PS51746"/>
    </source>
</evidence>
<evidence type="ECO:0000313" key="4">
    <source>
        <dbReference type="Proteomes" id="UP001150569"/>
    </source>
</evidence>
<dbReference type="Gene3D" id="3.60.40.10">
    <property type="entry name" value="PPM-type phosphatase domain"/>
    <property type="match status" value="1"/>
</dbReference>
<keyword evidence="4" id="KW-1185">Reference proteome</keyword>
<dbReference type="SMART" id="SM00332">
    <property type="entry name" value="PP2Cc"/>
    <property type="match status" value="1"/>
</dbReference>
<dbReference type="InterPro" id="IPR036457">
    <property type="entry name" value="PPM-type-like_dom_sf"/>
</dbReference>
<dbReference type="PANTHER" id="PTHR47992">
    <property type="entry name" value="PROTEIN PHOSPHATASE"/>
    <property type="match status" value="1"/>
</dbReference>